<dbReference type="SUPFAM" id="SSF55347">
    <property type="entry name" value="Glyceraldehyde-3-phosphate dehydrogenase-like, C-terminal domain"/>
    <property type="match status" value="1"/>
</dbReference>
<sequence length="310" mass="34147">MGTRLRIGVVGLGSIAQKAWLPVLGAAESWTLQAAWSPGKEKALRICETWRMPYADSLDALAAQCDAVFVHTSTASHYEVVNHLLNAGVHVCVDKPLADKLSEAETLVELAARRRLTLMVGFNRRFAPLYRELKGRLGEAASLRMDKHRSDSVGNDLRFTLLDDYLHVVDTALWLADGQARLRGGALKITPQGEMLYAEHQFSSPRLQVTTSMHRRAGSQREWVQAVTDGGLYAVSEMREWQEECGHGVVQRPVAGWQTTLSSAALSAACAILSNACKIRQFLKLQANRRCWLSGSLRNCGATPLANNPL</sequence>
<dbReference type="Pfam" id="PF21378">
    <property type="entry name" value="YceM-like_C"/>
    <property type="match status" value="1"/>
</dbReference>
<dbReference type="InterPro" id="IPR000683">
    <property type="entry name" value="Gfo/Idh/MocA-like_OxRdtase_N"/>
</dbReference>
<dbReference type="Pfam" id="PF01408">
    <property type="entry name" value="GFO_IDH_MocA"/>
    <property type="match status" value="1"/>
</dbReference>
<accession>A0A2X3CCA6</accession>
<reference evidence="3 4" key="1">
    <citation type="submission" date="2018-06" db="EMBL/GenBank/DDBJ databases">
        <authorList>
            <consortium name="Pathogen Informatics"/>
            <person name="Doyle S."/>
        </authorList>
    </citation>
    <scope>NUCLEOTIDE SEQUENCE [LARGE SCALE GENOMIC DNA]</scope>
    <source>
        <strain evidence="3 4">NCTC9645</strain>
    </source>
</reference>
<dbReference type="GO" id="GO:0000166">
    <property type="term" value="F:nucleotide binding"/>
    <property type="evidence" value="ECO:0007669"/>
    <property type="project" value="InterPro"/>
</dbReference>
<dbReference type="SUPFAM" id="SSF51735">
    <property type="entry name" value="NAD(P)-binding Rossmann-fold domains"/>
    <property type="match status" value="1"/>
</dbReference>
<dbReference type="InterPro" id="IPR036291">
    <property type="entry name" value="NAD(P)-bd_dom_sf"/>
</dbReference>
<evidence type="ECO:0000313" key="4">
    <source>
        <dbReference type="Proteomes" id="UP000250675"/>
    </source>
</evidence>
<protein>
    <submittedName>
        <fullName evidence="3">Oxidoreductase family, NAD-binding</fullName>
    </submittedName>
</protein>
<organism evidence="3 4">
    <name type="scientific">Klebsiella pneumoniae</name>
    <dbReference type="NCBI Taxonomy" id="573"/>
    <lineage>
        <taxon>Bacteria</taxon>
        <taxon>Pseudomonadati</taxon>
        <taxon>Pseudomonadota</taxon>
        <taxon>Gammaproteobacteria</taxon>
        <taxon>Enterobacterales</taxon>
        <taxon>Enterobacteriaceae</taxon>
        <taxon>Klebsiella/Raoultella group</taxon>
        <taxon>Klebsiella</taxon>
        <taxon>Klebsiella pneumoniae complex</taxon>
    </lineage>
</organism>
<proteinExistence type="predicted"/>
<evidence type="ECO:0000259" key="1">
    <source>
        <dbReference type="Pfam" id="PF01408"/>
    </source>
</evidence>
<dbReference type="EMBL" id="UASO01000003">
    <property type="protein sequence ID" value="SQC10531.1"/>
    <property type="molecule type" value="Genomic_DNA"/>
</dbReference>
<feature type="domain" description="YceM-like C-terminal" evidence="2">
    <location>
        <begin position="128"/>
        <end position="245"/>
    </location>
</feature>
<evidence type="ECO:0000259" key="2">
    <source>
        <dbReference type="Pfam" id="PF21378"/>
    </source>
</evidence>
<dbReference type="Proteomes" id="UP000250675">
    <property type="component" value="Unassembled WGS sequence"/>
</dbReference>
<dbReference type="PANTHER" id="PTHR43708:SF4">
    <property type="entry name" value="OXIDOREDUCTASE YCEM-RELATED"/>
    <property type="match status" value="1"/>
</dbReference>
<dbReference type="Gene3D" id="3.30.360.10">
    <property type="entry name" value="Dihydrodipicolinate Reductase, domain 2"/>
    <property type="match status" value="1"/>
</dbReference>
<dbReference type="InterPro" id="IPR048477">
    <property type="entry name" value="YceM-like_C"/>
</dbReference>
<feature type="domain" description="Gfo/Idh/MocA-like oxidoreductase N-terminal" evidence="1">
    <location>
        <begin position="5"/>
        <end position="122"/>
    </location>
</feature>
<dbReference type="Gene3D" id="3.40.50.720">
    <property type="entry name" value="NAD(P)-binding Rossmann-like Domain"/>
    <property type="match status" value="1"/>
</dbReference>
<gene>
    <name evidence="3" type="primary">mviM_1</name>
    <name evidence="3" type="ORF">NCTC9645_00443</name>
</gene>
<evidence type="ECO:0000313" key="3">
    <source>
        <dbReference type="EMBL" id="SQC10531.1"/>
    </source>
</evidence>
<dbReference type="AlphaFoldDB" id="A0A2X3CCA6"/>
<dbReference type="PANTHER" id="PTHR43708">
    <property type="entry name" value="CONSERVED EXPRESSED OXIDOREDUCTASE (EUROFUNG)"/>
    <property type="match status" value="1"/>
</dbReference>
<dbReference type="InterPro" id="IPR051317">
    <property type="entry name" value="Gfo/Idh/MocA_oxidoreduct"/>
</dbReference>
<name>A0A2X3CCA6_KLEPN</name>